<evidence type="ECO:0000256" key="8">
    <source>
        <dbReference type="ARBA" id="ARBA00023229"/>
    </source>
</evidence>
<dbReference type="SUPFAM" id="SSF55811">
    <property type="entry name" value="Nudix"/>
    <property type="match status" value="1"/>
</dbReference>
<comment type="pathway">
    <text evidence="1">Isoprenoid biosynthesis; dimethylallyl diphosphate biosynthesis; dimethylallyl diphosphate from isopentenyl diphosphate: step 1/1.</text>
</comment>
<evidence type="ECO:0000259" key="11">
    <source>
        <dbReference type="PROSITE" id="PS51462"/>
    </source>
</evidence>
<keyword evidence="7" id="KW-0464">Manganese</keyword>
<keyword evidence="5" id="KW-0479">Metal-binding</keyword>
<evidence type="ECO:0000256" key="4">
    <source>
        <dbReference type="ARBA" id="ARBA00022490"/>
    </source>
</evidence>
<evidence type="ECO:0000313" key="13">
    <source>
        <dbReference type="Proteomes" id="UP001597440"/>
    </source>
</evidence>
<keyword evidence="6" id="KW-0460">Magnesium</keyword>
<protein>
    <recommendedName>
        <fullName evidence="3 10">Isopentenyl-diphosphate delta-isomerase</fullName>
        <ecNumber evidence="3 10">5.3.3.2</ecNumber>
    </recommendedName>
</protein>
<dbReference type="InterPro" id="IPR011876">
    <property type="entry name" value="IsopentenylPP_isomerase_typ1"/>
</dbReference>
<evidence type="ECO:0000313" key="12">
    <source>
        <dbReference type="EMBL" id="MFD2554188.1"/>
    </source>
</evidence>
<evidence type="ECO:0000256" key="3">
    <source>
        <dbReference type="ARBA" id="ARBA00012057"/>
    </source>
</evidence>
<organism evidence="12 13">
    <name type="scientific">Sphingobacterium tabacisoli</name>
    <dbReference type="NCBI Taxonomy" id="2044855"/>
    <lineage>
        <taxon>Bacteria</taxon>
        <taxon>Pseudomonadati</taxon>
        <taxon>Bacteroidota</taxon>
        <taxon>Sphingobacteriia</taxon>
        <taxon>Sphingobacteriales</taxon>
        <taxon>Sphingobacteriaceae</taxon>
        <taxon>Sphingobacterium</taxon>
    </lineage>
</organism>
<dbReference type="EC" id="5.3.3.2" evidence="3 10"/>
<keyword evidence="13" id="KW-1185">Reference proteome</keyword>
<comment type="similarity">
    <text evidence="2">Belongs to the IPP isomerase type 1 family.</text>
</comment>
<dbReference type="Proteomes" id="UP001597440">
    <property type="component" value="Unassembled WGS sequence"/>
</dbReference>
<dbReference type="PANTHER" id="PTHR10885:SF0">
    <property type="entry name" value="ISOPENTENYL-DIPHOSPHATE DELTA-ISOMERASE"/>
    <property type="match status" value="1"/>
</dbReference>
<dbReference type="NCBIfam" id="TIGR02150">
    <property type="entry name" value="IPP_isom_1"/>
    <property type="match status" value="1"/>
</dbReference>
<dbReference type="GO" id="GO:0004452">
    <property type="term" value="F:isopentenyl-diphosphate delta-isomerase activity"/>
    <property type="evidence" value="ECO:0007669"/>
    <property type="project" value="UniProtKB-EC"/>
</dbReference>
<dbReference type="InterPro" id="IPR015797">
    <property type="entry name" value="NUDIX_hydrolase-like_dom_sf"/>
</dbReference>
<evidence type="ECO:0000256" key="6">
    <source>
        <dbReference type="ARBA" id="ARBA00022842"/>
    </source>
</evidence>
<proteinExistence type="inferred from homology"/>
<sequence>MERNKVVLVDRNDNATGEMEKILAHQQGKLHRAFSVFIFNDKGELLLQQRAKNKYHGGGLWTNTCCSHPQWEEDVRTSAIERLNYEMGLRTDLSFVFSFIYRAPVENNLTEHELDYIFIGYSNQDPVPNQEEVQDYKWIGTNTILLDIIENPSHYTVWFKSALPTLLSKIQLCKKDLLEEERVSKG</sequence>
<evidence type="ECO:0000256" key="1">
    <source>
        <dbReference type="ARBA" id="ARBA00004826"/>
    </source>
</evidence>
<dbReference type="PIRSF" id="PIRSF018427">
    <property type="entry name" value="Isopntndiph_ism"/>
    <property type="match status" value="1"/>
</dbReference>
<dbReference type="HAMAP" id="MF_00202">
    <property type="entry name" value="Idi"/>
    <property type="match status" value="1"/>
</dbReference>
<accession>A0ABW5L1J5</accession>
<dbReference type="EMBL" id="JBHULD010000008">
    <property type="protein sequence ID" value="MFD2554188.1"/>
    <property type="molecule type" value="Genomic_DNA"/>
</dbReference>
<dbReference type="Gene3D" id="3.90.79.10">
    <property type="entry name" value="Nucleoside Triphosphate Pyrophosphohydrolase"/>
    <property type="match status" value="1"/>
</dbReference>
<keyword evidence="9 12" id="KW-0413">Isomerase</keyword>
<dbReference type="Pfam" id="PF00293">
    <property type="entry name" value="NUDIX"/>
    <property type="match status" value="1"/>
</dbReference>
<reference evidence="13" key="1">
    <citation type="journal article" date="2019" name="Int. J. Syst. Evol. Microbiol.">
        <title>The Global Catalogue of Microorganisms (GCM) 10K type strain sequencing project: providing services to taxonomists for standard genome sequencing and annotation.</title>
        <authorList>
            <consortium name="The Broad Institute Genomics Platform"/>
            <consortium name="The Broad Institute Genome Sequencing Center for Infectious Disease"/>
            <person name="Wu L."/>
            <person name="Ma J."/>
        </authorList>
    </citation>
    <scope>NUCLEOTIDE SEQUENCE [LARGE SCALE GENOMIC DNA]</scope>
    <source>
        <strain evidence="13">KCTC 52298</strain>
    </source>
</reference>
<evidence type="ECO:0000256" key="5">
    <source>
        <dbReference type="ARBA" id="ARBA00022723"/>
    </source>
</evidence>
<comment type="caution">
    <text evidence="12">The sequence shown here is derived from an EMBL/GenBank/DDBJ whole genome shotgun (WGS) entry which is preliminary data.</text>
</comment>
<keyword evidence="4" id="KW-0963">Cytoplasm</keyword>
<dbReference type="RefSeq" id="WP_210356011.1">
    <property type="nucleotide sequence ID" value="NZ_JAEQMU010000006.1"/>
</dbReference>
<evidence type="ECO:0000256" key="2">
    <source>
        <dbReference type="ARBA" id="ARBA00007579"/>
    </source>
</evidence>
<dbReference type="CDD" id="cd02885">
    <property type="entry name" value="NUDIX_IPP_Isomerase"/>
    <property type="match status" value="1"/>
</dbReference>
<dbReference type="PROSITE" id="PS51462">
    <property type="entry name" value="NUDIX"/>
    <property type="match status" value="1"/>
</dbReference>
<gene>
    <name evidence="12" type="primary">idi</name>
    <name evidence="12" type="ORF">ACFSQW_07295</name>
</gene>
<dbReference type="InterPro" id="IPR000086">
    <property type="entry name" value="NUDIX_hydrolase_dom"/>
</dbReference>
<dbReference type="NCBIfam" id="NF002995">
    <property type="entry name" value="PRK03759.1"/>
    <property type="match status" value="1"/>
</dbReference>
<evidence type="ECO:0000256" key="7">
    <source>
        <dbReference type="ARBA" id="ARBA00023211"/>
    </source>
</evidence>
<evidence type="ECO:0000256" key="10">
    <source>
        <dbReference type="NCBIfam" id="TIGR02150"/>
    </source>
</evidence>
<evidence type="ECO:0000256" key="9">
    <source>
        <dbReference type="ARBA" id="ARBA00023235"/>
    </source>
</evidence>
<feature type="domain" description="Nudix hydrolase" evidence="11">
    <location>
        <begin position="29"/>
        <end position="161"/>
    </location>
</feature>
<name>A0ABW5L1J5_9SPHI</name>
<keyword evidence="8" id="KW-0414">Isoprene biosynthesis</keyword>
<dbReference type="PANTHER" id="PTHR10885">
    <property type="entry name" value="ISOPENTENYL-DIPHOSPHATE DELTA-ISOMERASE"/>
    <property type="match status" value="1"/>
</dbReference>
<dbReference type="InterPro" id="IPR056375">
    <property type="entry name" value="Idi_bact"/>
</dbReference>